<accession>A0AAE1SZA0</accession>
<dbReference type="Proteomes" id="UP001291623">
    <property type="component" value="Unassembled WGS sequence"/>
</dbReference>
<comment type="caution">
    <text evidence="3">The sequence shown here is derived from an EMBL/GenBank/DDBJ whole genome shotgun (WGS) entry which is preliminary data.</text>
</comment>
<dbReference type="AlphaFoldDB" id="A0AAE1SZA0"/>
<reference evidence="3" key="1">
    <citation type="submission" date="2023-12" db="EMBL/GenBank/DDBJ databases">
        <title>Genome assembly of Anisodus tanguticus.</title>
        <authorList>
            <person name="Wang Y.-J."/>
        </authorList>
    </citation>
    <scope>NUCLEOTIDE SEQUENCE</scope>
    <source>
        <strain evidence="3">KB-2021</strain>
        <tissue evidence="3">Leaf</tissue>
    </source>
</reference>
<feature type="signal peptide" evidence="2">
    <location>
        <begin position="1"/>
        <end position="29"/>
    </location>
</feature>
<organism evidence="3 4">
    <name type="scientific">Anisodus tanguticus</name>
    <dbReference type="NCBI Taxonomy" id="243964"/>
    <lineage>
        <taxon>Eukaryota</taxon>
        <taxon>Viridiplantae</taxon>
        <taxon>Streptophyta</taxon>
        <taxon>Embryophyta</taxon>
        <taxon>Tracheophyta</taxon>
        <taxon>Spermatophyta</taxon>
        <taxon>Magnoliopsida</taxon>
        <taxon>eudicotyledons</taxon>
        <taxon>Gunneridae</taxon>
        <taxon>Pentapetalae</taxon>
        <taxon>asterids</taxon>
        <taxon>lamiids</taxon>
        <taxon>Solanales</taxon>
        <taxon>Solanaceae</taxon>
        <taxon>Solanoideae</taxon>
        <taxon>Hyoscyameae</taxon>
        <taxon>Anisodus</taxon>
    </lineage>
</organism>
<evidence type="ECO:0000313" key="3">
    <source>
        <dbReference type="EMBL" id="KAK4378470.1"/>
    </source>
</evidence>
<feature type="chain" id="PRO_5041977327" description="Transmembrane protein" evidence="2">
    <location>
        <begin position="30"/>
        <end position="85"/>
    </location>
</feature>
<keyword evidence="2" id="KW-0732">Signal</keyword>
<keyword evidence="4" id="KW-1185">Reference proteome</keyword>
<protein>
    <recommendedName>
        <fullName evidence="5">Transmembrane protein</fullName>
    </recommendedName>
</protein>
<gene>
    <name evidence="3" type="ORF">RND71_000332</name>
</gene>
<evidence type="ECO:0000256" key="1">
    <source>
        <dbReference type="SAM" id="MobiDB-lite"/>
    </source>
</evidence>
<dbReference type="EMBL" id="JAVYJV010000001">
    <property type="protein sequence ID" value="KAK4378470.1"/>
    <property type="molecule type" value="Genomic_DNA"/>
</dbReference>
<evidence type="ECO:0008006" key="5">
    <source>
        <dbReference type="Google" id="ProtNLM"/>
    </source>
</evidence>
<evidence type="ECO:0000313" key="4">
    <source>
        <dbReference type="Proteomes" id="UP001291623"/>
    </source>
</evidence>
<feature type="compositionally biased region" description="Basic and acidic residues" evidence="1">
    <location>
        <begin position="54"/>
        <end position="66"/>
    </location>
</feature>
<sequence length="85" mass="9559">MARVVQYFAILFFFHLLLMSSVLFRVTEARPLMVQSPKKPYFVVNDSGPSPGIGHHEYEDREKPSGDDFEVDVVHSGPSPGEGHK</sequence>
<name>A0AAE1SZA0_9SOLA</name>
<proteinExistence type="predicted"/>
<evidence type="ECO:0000256" key="2">
    <source>
        <dbReference type="SAM" id="SignalP"/>
    </source>
</evidence>
<feature type="region of interest" description="Disordered" evidence="1">
    <location>
        <begin position="45"/>
        <end position="85"/>
    </location>
</feature>